<proteinExistence type="predicted"/>
<sequence>MNNEKTMSKVYGARWSPHALAEVYGANYAGFVRRTLKVTKHPFIPRKKSEKKDEKGLDFVPKVC</sequence>
<gene>
    <name evidence="1" type="ORF">METZ01_LOCUS492706</name>
</gene>
<evidence type="ECO:0000313" key="1">
    <source>
        <dbReference type="EMBL" id="SVE39852.1"/>
    </source>
</evidence>
<dbReference type="AlphaFoldDB" id="A0A383D5U9"/>
<dbReference type="EMBL" id="UINC01214564">
    <property type="protein sequence ID" value="SVE39852.1"/>
    <property type="molecule type" value="Genomic_DNA"/>
</dbReference>
<reference evidence="1" key="1">
    <citation type="submission" date="2018-05" db="EMBL/GenBank/DDBJ databases">
        <authorList>
            <person name="Lanie J.A."/>
            <person name="Ng W.-L."/>
            <person name="Kazmierczak K.M."/>
            <person name="Andrzejewski T.M."/>
            <person name="Davidsen T.M."/>
            <person name="Wayne K.J."/>
            <person name="Tettelin H."/>
            <person name="Glass J.I."/>
            <person name="Rusch D."/>
            <person name="Podicherti R."/>
            <person name="Tsui H.-C.T."/>
            <person name="Winkler M.E."/>
        </authorList>
    </citation>
    <scope>NUCLEOTIDE SEQUENCE</scope>
</reference>
<protein>
    <submittedName>
        <fullName evidence="1">Uncharacterized protein</fullName>
    </submittedName>
</protein>
<organism evidence="1">
    <name type="scientific">marine metagenome</name>
    <dbReference type="NCBI Taxonomy" id="408172"/>
    <lineage>
        <taxon>unclassified sequences</taxon>
        <taxon>metagenomes</taxon>
        <taxon>ecological metagenomes</taxon>
    </lineage>
</organism>
<name>A0A383D5U9_9ZZZZ</name>
<accession>A0A383D5U9</accession>